<name>A0AAN6T144_9PEZI</name>
<comment type="caution">
    <text evidence="2">The sequence shown here is derived from an EMBL/GenBank/DDBJ whole genome shotgun (WGS) entry which is preliminary data.</text>
</comment>
<feature type="region of interest" description="Disordered" evidence="1">
    <location>
        <begin position="337"/>
        <end position="395"/>
    </location>
</feature>
<feature type="compositionally biased region" description="Polar residues" evidence="1">
    <location>
        <begin position="13"/>
        <end position="22"/>
    </location>
</feature>
<dbReference type="Proteomes" id="UP001305647">
    <property type="component" value="Unassembled WGS sequence"/>
</dbReference>
<feature type="region of interest" description="Disordered" evidence="1">
    <location>
        <begin position="170"/>
        <end position="193"/>
    </location>
</feature>
<reference evidence="2" key="1">
    <citation type="journal article" date="2023" name="Mol. Phylogenet. Evol.">
        <title>Genome-scale phylogeny and comparative genomics of the fungal order Sordariales.</title>
        <authorList>
            <person name="Hensen N."/>
            <person name="Bonometti L."/>
            <person name="Westerberg I."/>
            <person name="Brannstrom I.O."/>
            <person name="Guillou S."/>
            <person name="Cros-Aarteil S."/>
            <person name="Calhoun S."/>
            <person name="Haridas S."/>
            <person name="Kuo A."/>
            <person name="Mondo S."/>
            <person name="Pangilinan J."/>
            <person name="Riley R."/>
            <person name="LaButti K."/>
            <person name="Andreopoulos B."/>
            <person name="Lipzen A."/>
            <person name="Chen C."/>
            <person name="Yan M."/>
            <person name="Daum C."/>
            <person name="Ng V."/>
            <person name="Clum A."/>
            <person name="Steindorff A."/>
            <person name="Ohm R.A."/>
            <person name="Martin F."/>
            <person name="Silar P."/>
            <person name="Natvig D.O."/>
            <person name="Lalanne C."/>
            <person name="Gautier V."/>
            <person name="Ament-Velasquez S.L."/>
            <person name="Kruys A."/>
            <person name="Hutchinson M.I."/>
            <person name="Powell A.J."/>
            <person name="Barry K."/>
            <person name="Miller A.N."/>
            <person name="Grigoriev I.V."/>
            <person name="Debuchy R."/>
            <person name="Gladieux P."/>
            <person name="Hiltunen Thoren M."/>
            <person name="Johannesson H."/>
        </authorList>
    </citation>
    <scope>NUCLEOTIDE SEQUENCE</scope>
    <source>
        <strain evidence="2">CBS 757.83</strain>
    </source>
</reference>
<accession>A0AAN6T144</accession>
<feature type="region of interest" description="Disordered" evidence="1">
    <location>
        <begin position="215"/>
        <end position="319"/>
    </location>
</feature>
<reference evidence="2" key="2">
    <citation type="submission" date="2023-05" db="EMBL/GenBank/DDBJ databases">
        <authorList>
            <consortium name="Lawrence Berkeley National Laboratory"/>
            <person name="Steindorff A."/>
            <person name="Hensen N."/>
            <person name="Bonometti L."/>
            <person name="Westerberg I."/>
            <person name="Brannstrom I.O."/>
            <person name="Guillou S."/>
            <person name="Cros-Aarteil S."/>
            <person name="Calhoun S."/>
            <person name="Haridas S."/>
            <person name="Kuo A."/>
            <person name="Mondo S."/>
            <person name="Pangilinan J."/>
            <person name="Riley R."/>
            <person name="Labutti K."/>
            <person name="Andreopoulos B."/>
            <person name="Lipzen A."/>
            <person name="Chen C."/>
            <person name="Yanf M."/>
            <person name="Daum C."/>
            <person name="Ng V."/>
            <person name="Clum A."/>
            <person name="Ohm R."/>
            <person name="Martin F."/>
            <person name="Silar P."/>
            <person name="Natvig D."/>
            <person name="Lalanne C."/>
            <person name="Gautier V."/>
            <person name="Ament-Velasquez S.L."/>
            <person name="Kruys A."/>
            <person name="Hutchinson M.I."/>
            <person name="Powell A.J."/>
            <person name="Barry K."/>
            <person name="Miller A.N."/>
            <person name="Grigoriev I.V."/>
            <person name="Debuchy R."/>
            <person name="Gladieux P."/>
            <person name="Thoren M.H."/>
            <person name="Johannesson H."/>
        </authorList>
    </citation>
    <scope>NUCLEOTIDE SEQUENCE</scope>
    <source>
        <strain evidence="2">CBS 757.83</strain>
    </source>
</reference>
<proteinExistence type="predicted"/>
<evidence type="ECO:0000313" key="3">
    <source>
        <dbReference type="Proteomes" id="UP001305647"/>
    </source>
</evidence>
<organism evidence="2 3">
    <name type="scientific">Parathielavia hyrcaniae</name>
    <dbReference type="NCBI Taxonomy" id="113614"/>
    <lineage>
        <taxon>Eukaryota</taxon>
        <taxon>Fungi</taxon>
        <taxon>Dikarya</taxon>
        <taxon>Ascomycota</taxon>
        <taxon>Pezizomycotina</taxon>
        <taxon>Sordariomycetes</taxon>
        <taxon>Sordariomycetidae</taxon>
        <taxon>Sordariales</taxon>
        <taxon>Chaetomiaceae</taxon>
        <taxon>Parathielavia</taxon>
    </lineage>
</organism>
<sequence>MPRQLPWKVGGATTKQTSSRSGIATASPASPVPSHPATPAPKAKSESTLASNPSRKPRRSLADTTGIPSARSPSTSPPPEPLREEFMIEGIAHDDQYRMVEDEFLAVAGEFTRHLHAAEYQRLKGLAKSQNAEAIQNISRPVTGEITDLVKRRHAALDTASRQRKGIQKVLGKRAAGNGPGSADEDVPPHRPATLLQGLMDSPRKQTVLLTSVMTGARAGSGHRDAVDATSPSRRGPNTGIVHSNSLAVPEQKHRVPSARLKPGPAPDTDEEDDLDAQPSWPRNPNLKGRPEPDPRTSAKQPAARLPSARTKAGIGDAGNLYLTTGTTRLHTLAQQSIASKEHGRGNGKDEEDDDPLARIRARRAEQKRRRETKAPDSVKELESQAAALNSIPFI</sequence>
<feature type="compositionally biased region" description="Basic residues" evidence="1">
    <location>
        <begin position="360"/>
        <end position="372"/>
    </location>
</feature>
<feature type="compositionally biased region" description="Basic and acidic residues" evidence="1">
    <location>
        <begin position="340"/>
        <end position="349"/>
    </location>
</feature>
<feature type="region of interest" description="Disordered" evidence="1">
    <location>
        <begin position="1"/>
        <end position="86"/>
    </location>
</feature>
<protein>
    <submittedName>
        <fullName evidence="2">Uncharacterized protein</fullName>
    </submittedName>
</protein>
<keyword evidence="3" id="KW-1185">Reference proteome</keyword>
<feature type="compositionally biased region" description="Basic and acidic residues" evidence="1">
    <location>
        <begin position="373"/>
        <end position="383"/>
    </location>
</feature>
<dbReference type="AlphaFoldDB" id="A0AAN6T144"/>
<dbReference type="EMBL" id="MU863638">
    <property type="protein sequence ID" value="KAK4100933.1"/>
    <property type="molecule type" value="Genomic_DNA"/>
</dbReference>
<feature type="compositionally biased region" description="Pro residues" evidence="1">
    <location>
        <begin position="30"/>
        <end position="39"/>
    </location>
</feature>
<evidence type="ECO:0000256" key="1">
    <source>
        <dbReference type="SAM" id="MobiDB-lite"/>
    </source>
</evidence>
<gene>
    <name evidence="2" type="ORF">N658DRAFT_516419</name>
</gene>
<evidence type="ECO:0000313" key="2">
    <source>
        <dbReference type="EMBL" id="KAK4100933.1"/>
    </source>
</evidence>